<sequence length="222" mass="24237">MLSSASRAFSEIFSQPFRPVFLKTLGITIALLIAVWLGVQAALTYWVTLPYGWMETVLSVLTGIGMVFGLAILAAPVSAAVAGLFQDEIAGTVERLDYAGDRPGTDVPMMRGLWHTVKFTGVVILGNILALLLLLVPVVNIAAFFLVNGYLLGREYFEAASMRFRSEAETKRLRQQHSFQIFLAGLIIAGVLAVPILNLVTPIFATAFMVHLHKRIAAGERM</sequence>
<feature type="transmembrane region" description="Helical" evidence="5">
    <location>
        <begin position="119"/>
        <end position="147"/>
    </location>
</feature>
<accession>A0AAE4ATQ8</accession>
<reference evidence="6" key="1">
    <citation type="submission" date="2023-07" db="EMBL/GenBank/DDBJ databases">
        <title>Genomic Encyclopedia of Type Strains, Phase IV (KMG-IV): sequencing the most valuable type-strain genomes for metagenomic binning, comparative biology and taxonomic classification.</title>
        <authorList>
            <person name="Goeker M."/>
        </authorList>
    </citation>
    <scope>NUCLEOTIDE SEQUENCE</scope>
    <source>
        <strain evidence="6">DSM 21202</strain>
    </source>
</reference>
<keyword evidence="7" id="KW-1185">Reference proteome</keyword>
<keyword evidence="3 5" id="KW-1133">Transmembrane helix</keyword>
<keyword evidence="4 5" id="KW-0472">Membrane</keyword>
<dbReference type="AlphaFoldDB" id="A0AAE4ATQ8"/>
<evidence type="ECO:0000256" key="4">
    <source>
        <dbReference type="ARBA" id="ARBA00023136"/>
    </source>
</evidence>
<keyword evidence="2 5" id="KW-0812">Transmembrane</keyword>
<organism evidence="6 7">
    <name type="scientific">Amorphus orientalis</name>
    <dbReference type="NCBI Taxonomy" id="649198"/>
    <lineage>
        <taxon>Bacteria</taxon>
        <taxon>Pseudomonadati</taxon>
        <taxon>Pseudomonadota</taxon>
        <taxon>Alphaproteobacteria</taxon>
        <taxon>Hyphomicrobiales</taxon>
        <taxon>Amorphaceae</taxon>
        <taxon>Amorphus</taxon>
    </lineage>
</organism>
<dbReference type="NCBIfam" id="NF009407">
    <property type="entry name" value="PRK12768.1"/>
    <property type="match status" value="1"/>
</dbReference>
<gene>
    <name evidence="6" type="ORF">J2S73_001666</name>
</gene>
<name>A0AAE4ATQ8_9HYPH</name>
<comment type="subcellular location">
    <subcellularLocation>
        <location evidence="1">Membrane</location>
        <topology evidence="1">Multi-pass membrane protein</topology>
    </subcellularLocation>
</comment>
<evidence type="ECO:0000256" key="5">
    <source>
        <dbReference type="SAM" id="Phobius"/>
    </source>
</evidence>
<evidence type="ECO:0000256" key="2">
    <source>
        <dbReference type="ARBA" id="ARBA00022692"/>
    </source>
</evidence>
<dbReference type="Proteomes" id="UP001229244">
    <property type="component" value="Unassembled WGS sequence"/>
</dbReference>
<comment type="caution">
    <text evidence="6">The sequence shown here is derived from an EMBL/GenBank/DDBJ whole genome shotgun (WGS) entry which is preliminary data.</text>
</comment>
<dbReference type="RefSeq" id="WP_306885046.1">
    <property type="nucleotide sequence ID" value="NZ_JAUSUL010000002.1"/>
</dbReference>
<proteinExistence type="predicted"/>
<evidence type="ECO:0000256" key="3">
    <source>
        <dbReference type="ARBA" id="ARBA00022989"/>
    </source>
</evidence>
<dbReference type="EMBL" id="JAUSUL010000002">
    <property type="protein sequence ID" value="MDQ0315209.1"/>
    <property type="molecule type" value="Genomic_DNA"/>
</dbReference>
<feature type="transmembrane region" description="Helical" evidence="5">
    <location>
        <begin position="181"/>
        <end position="212"/>
    </location>
</feature>
<feature type="transmembrane region" description="Helical" evidence="5">
    <location>
        <begin position="58"/>
        <end position="85"/>
    </location>
</feature>
<dbReference type="InterPro" id="IPR059112">
    <property type="entry name" value="CysZ/EI24"/>
</dbReference>
<evidence type="ECO:0000313" key="6">
    <source>
        <dbReference type="EMBL" id="MDQ0315209.1"/>
    </source>
</evidence>
<evidence type="ECO:0000256" key="1">
    <source>
        <dbReference type="ARBA" id="ARBA00004141"/>
    </source>
</evidence>
<evidence type="ECO:0000313" key="7">
    <source>
        <dbReference type="Proteomes" id="UP001229244"/>
    </source>
</evidence>
<dbReference type="Pfam" id="PF07264">
    <property type="entry name" value="EI24"/>
    <property type="match status" value="1"/>
</dbReference>
<feature type="transmembrane region" description="Helical" evidence="5">
    <location>
        <begin position="20"/>
        <end position="46"/>
    </location>
</feature>
<protein>
    <submittedName>
        <fullName evidence="6">CysZ protein</fullName>
    </submittedName>
</protein>